<dbReference type="InterPro" id="IPR011009">
    <property type="entry name" value="Kinase-like_dom_sf"/>
</dbReference>
<protein>
    <recommendedName>
        <fullName evidence="1">Aminoglycoside phosphotransferase domain-containing protein</fullName>
    </recommendedName>
</protein>
<dbReference type="Proteomes" id="UP000034196">
    <property type="component" value="Unassembled WGS sequence"/>
</dbReference>
<dbReference type="Gene3D" id="3.90.1200.10">
    <property type="match status" value="1"/>
</dbReference>
<dbReference type="EMBL" id="LAVA02000022">
    <property type="protein sequence ID" value="OIJ67799.1"/>
    <property type="molecule type" value="Genomic_DNA"/>
</dbReference>
<dbReference type="SUPFAM" id="SSF56112">
    <property type="entry name" value="Protein kinase-like (PK-like)"/>
    <property type="match status" value="1"/>
</dbReference>
<evidence type="ECO:0000313" key="2">
    <source>
        <dbReference type="EMBL" id="OIJ67799.1"/>
    </source>
</evidence>
<dbReference type="AlphaFoldDB" id="A0A1J4NZ87"/>
<dbReference type="RefSeq" id="WP_046588433.1">
    <property type="nucleotide sequence ID" value="NZ_LAVA02000022.1"/>
</dbReference>
<proteinExistence type="predicted"/>
<keyword evidence="3" id="KW-1185">Reference proteome</keyword>
<dbReference type="InterPro" id="IPR002575">
    <property type="entry name" value="Aminoglycoside_PTrfase"/>
</dbReference>
<name>A0A1J4NZ87_9ACTN</name>
<organism evidence="2 3">
    <name type="scientific">Streptomyces mangrovisoli</name>
    <dbReference type="NCBI Taxonomy" id="1428628"/>
    <lineage>
        <taxon>Bacteria</taxon>
        <taxon>Bacillati</taxon>
        <taxon>Actinomycetota</taxon>
        <taxon>Actinomycetes</taxon>
        <taxon>Kitasatosporales</taxon>
        <taxon>Streptomycetaceae</taxon>
        <taxon>Streptomyces</taxon>
    </lineage>
</organism>
<evidence type="ECO:0000259" key="1">
    <source>
        <dbReference type="Pfam" id="PF01636"/>
    </source>
</evidence>
<evidence type="ECO:0000313" key="3">
    <source>
        <dbReference type="Proteomes" id="UP000034196"/>
    </source>
</evidence>
<dbReference type="STRING" id="1428628.WN71_011380"/>
<sequence length="351" mass="37421">MKTPAKLSSLSGLLPLYFPRALAGLDDRLRAHWLVRGAGPGDVTVVRRPSLPEAGLLMFELRGDAGSLVVKHPRNEAGAAVTVREREVLQELGADGRLDPWRALLPRAVGSPGPAGTFAQSRLQGVPADTLLRHAGDDPYAVVAPAMRLLADLRAATGRPRAAADRAPAWCAAQLTDLAAGTPRYRSGRRAAEFRALGRRLEAALAGAVLTEGWTHGDYHPGNVLLDGVPLQVTGVFDWGSGRARGPCEIDAYSFVVALRSTLTGRPLGGLVAETLRVGRIPDADRPLLALAGLDPDHGVADPVAVPLLSWLWHVTNNVRKSPRFGRSHGWLAHTVAPVLHECDRWAGARA</sequence>
<reference evidence="2" key="1">
    <citation type="submission" date="2016-10" db="EMBL/GenBank/DDBJ databases">
        <title>Genome sequence of Streptomyces mangrovisoli MUSC 149.</title>
        <authorList>
            <person name="Lee L.-H."/>
            <person name="Ser H.-L."/>
        </authorList>
    </citation>
    <scope>NUCLEOTIDE SEQUENCE [LARGE SCALE GENOMIC DNA]</scope>
    <source>
        <strain evidence="2">MUSC 149</strain>
    </source>
</reference>
<comment type="caution">
    <text evidence="2">The sequence shown here is derived from an EMBL/GenBank/DDBJ whole genome shotgun (WGS) entry which is preliminary data.</text>
</comment>
<dbReference type="Pfam" id="PF01636">
    <property type="entry name" value="APH"/>
    <property type="match status" value="1"/>
</dbReference>
<gene>
    <name evidence="2" type="ORF">WN71_011380</name>
</gene>
<feature type="domain" description="Aminoglycoside phosphotransferase" evidence="1">
    <location>
        <begin position="58"/>
        <end position="272"/>
    </location>
</feature>
<accession>A0A1J4NZ87</accession>